<organism evidence="1 2">
    <name type="scientific">Portunus trituberculatus</name>
    <name type="common">Swimming crab</name>
    <name type="synonym">Neptunus trituberculatus</name>
    <dbReference type="NCBI Taxonomy" id="210409"/>
    <lineage>
        <taxon>Eukaryota</taxon>
        <taxon>Metazoa</taxon>
        <taxon>Ecdysozoa</taxon>
        <taxon>Arthropoda</taxon>
        <taxon>Crustacea</taxon>
        <taxon>Multicrustacea</taxon>
        <taxon>Malacostraca</taxon>
        <taxon>Eumalacostraca</taxon>
        <taxon>Eucarida</taxon>
        <taxon>Decapoda</taxon>
        <taxon>Pleocyemata</taxon>
        <taxon>Brachyura</taxon>
        <taxon>Eubrachyura</taxon>
        <taxon>Portunoidea</taxon>
        <taxon>Portunidae</taxon>
        <taxon>Portuninae</taxon>
        <taxon>Portunus</taxon>
    </lineage>
</organism>
<dbReference type="AlphaFoldDB" id="A0A5B7J2P8"/>
<gene>
    <name evidence="1" type="ORF">E2C01_083156</name>
</gene>
<dbReference type="Proteomes" id="UP000324222">
    <property type="component" value="Unassembled WGS sequence"/>
</dbReference>
<evidence type="ECO:0000313" key="2">
    <source>
        <dbReference type="Proteomes" id="UP000324222"/>
    </source>
</evidence>
<accession>A0A5B7J2P8</accession>
<comment type="caution">
    <text evidence="1">The sequence shown here is derived from an EMBL/GenBank/DDBJ whole genome shotgun (WGS) entry which is preliminary data.</text>
</comment>
<proteinExistence type="predicted"/>
<sequence length="74" mass="8083">MLFVVGFEPTSDHTTTTLSTSNHYSTSSLGGSGLVDKVVSVGSDRRPHLGLNPTTYDLDNLPFVEWLKVTYILP</sequence>
<keyword evidence="2" id="KW-1185">Reference proteome</keyword>
<dbReference type="EMBL" id="VSRR010077216">
    <property type="protein sequence ID" value="MPC88256.1"/>
    <property type="molecule type" value="Genomic_DNA"/>
</dbReference>
<protein>
    <submittedName>
        <fullName evidence="1">Uncharacterized protein</fullName>
    </submittedName>
</protein>
<name>A0A5B7J2P8_PORTR</name>
<evidence type="ECO:0000313" key="1">
    <source>
        <dbReference type="EMBL" id="MPC88256.1"/>
    </source>
</evidence>
<reference evidence="1 2" key="1">
    <citation type="submission" date="2019-05" db="EMBL/GenBank/DDBJ databases">
        <title>Another draft genome of Portunus trituberculatus and its Hox gene families provides insights of decapod evolution.</title>
        <authorList>
            <person name="Jeong J.-H."/>
            <person name="Song I."/>
            <person name="Kim S."/>
            <person name="Choi T."/>
            <person name="Kim D."/>
            <person name="Ryu S."/>
            <person name="Kim W."/>
        </authorList>
    </citation>
    <scope>NUCLEOTIDE SEQUENCE [LARGE SCALE GENOMIC DNA]</scope>
    <source>
        <tissue evidence="1">Muscle</tissue>
    </source>
</reference>